<evidence type="ECO:0000313" key="13">
    <source>
        <dbReference type="EMBL" id="MAH62863.1"/>
    </source>
</evidence>
<keyword evidence="6 11" id="KW-0456">Lyase</keyword>
<gene>
    <name evidence="13" type="ORF">CMN54_05310</name>
</gene>
<protein>
    <recommendedName>
        <fullName evidence="4 11">Delta-aminolevulinic acid dehydratase</fullName>
        <ecNumber evidence="3 11">4.2.1.24</ecNumber>
    </recommendedName>
</protein>
<evidence type="ECO:0000256" key="6">
    <source>
        <dbReference type="ARBA" id="ARBA00023239"/>
    </source>
</evidence>
<dbReference type="PIRSF" id="PIRSF001415">
    <property type="entry name" value="Porphbilin_synth"/>
    <property type="match status" value="1"/>
</dbReference>
<dbReference type="InterPro" id="IPR013785">
    <property type="entry name" value="Aldolase_TIM"/>
</dbReference>
<dbReference type="PROSITE" id="PS00169">
    <property type="entry name" value="D_ALA_DEHYDRATASE"/>
    <property type="match status" value="1"/>
</dbReference>
<dbReference type="Pfam" id="PF00490">
    <property type="entry name" value="ALAD"/>
    <property type="match status" value="1"/>
</dbReference>
<dbReference type="GO" id="GO:0006782">
    <property type="term" value="P:protoporphyrinogen IX biosynthetic process"/>
    <property type="evidence" value="ECO:0007669"/>
    <property type="project" value="UniProtKB-UniPathway"/>
</dbReference>
<dbReference type="InterPro" id="IPR001731">
    <property type="entry name" value="ALAD"/>
</dbReference>
<dbReference type="EC" id="4.2.1.24" evidence="3 11"/>
<dbReference type="Proteomes" id="UP000226525">
    <property type="component" value="Unassembled WGS sequence"/>
</dbReference>
<organism evidence="13 14">
    <name type="scientific">SAR324 cluster bacterium</name>
    <dbReference type="NCBI Taxonomy" id="2024889"/>
    <lineage>
        <taxon>Bacteria</taxon>
        <taxon>Deltaproteobacteria</taxon>
        <taxon>SAR324 cluster</taxon>
    </lineage>
</organism>
<evidence type="ECO:0000256" key="1">
    <source>
        <dbReference type="ARBA" id="ARBA00004694"/>
    </source>
</evidence>
<comment type="pathway">
    <text evidence="1">Porphyrin-containing compound metabolism; protoporphyrin-IX biosynthesis; coproporphyrinogen-III from 5-aminolevulinate: step 1/4.</text>
</comment>
<evidence type="ECO:0000256" key="5">
    <source>
        <dbReference type="ARBA" id="ARBA00023133"/>
    </source>
</evidence>
<reference evidence="14" key="1">
    <citation type="submission" date="2017-09" db="EMBL/GenBank/DDBJ databases">
        <title>The Reconstruction of 2,631 Draft Metagenome-Assembled Genomes from the Global Oceans.</title>
        <authorList>
            <person name="Tully B.J."/>
            <person name="Graham E.D."/>
            <person name="Heidelberg J.F."/>
        </authorList>
    </citation>
    <scope>NUCLEOTIDE SEQUENCE [LARGE SCALE GENOMIC DNA]</scope>
</reference>
<evidence type="ECO:0000313" key="14">
    <source>
        <dbReference type="Proteomes" id="UP000226525"/>
    </source>
</evidence>
<dbReference type="PANTHER" id="PTHR11458:SF0">
    <property type="entry name" value="DELTA-AMINOLEVULINIC ACID DEHYDRATASE"/>
    <property type="match status" value="1"/>
</dbReference>
<feature type="active site" description="Schiff-base intermediate with substrate" evidence="9">
    <location>
        <position position="194"/>
    </location>
</feature>
<keyword evidence="10" id="KW-0460">Magnesium</keyword>
<dbReference type="FunFam" id="3.20.20.70:FF:000019">
    <property type="entry name" value="Delta-aminolevulinic acid dehydratase"/>
    <property type="match status" value="1"/>
</dbReference>
<dbReference type="GO" id="GO:0005829">
    <property type="term" value="C:cytosol"/>
    <property type="evidence" value="ECO:0007669"/>
    <property type="project" value="TreeGrafter"/>
</dbReference>
<evidence type="ECO:0000256" key="7">
    <source>
        <dbReference type="ARBA" id="ARBA00023244"/>
    </source>
</evidence>
<evidence type="ECO:0000256" key="8">
    <source>
        <dbReference type="ARBA" id="ARBA00047651"/>
    </source>
</evidence>
<sequence>MDLTHRPRRLRRNAPIRSLVRETLLAPQQLIYPLFVAEGKGLREPISTMPGQHRLSVDELVKECQMAYELGIGAVNLFGYSTEKDDKATNAYDPQGLVPRTIRAIKAALPDFCVQTDVALDPYTIHGHDGLVVGEEIVNDKTVEVLCKMAVSHAEAGADWIAPSDMMDGRVGAIREALDASGFEQVSILAYTAKYASCFYGPFRGALDSAPRKGDKKTYQIDPANWREALREADLDIYEGADVIMVKPALGYLDVITRLREAFDVPIAAYNVSGEYAMICAAAEKGWIDQERAMMEALLSIRRAGADMILTYFAPAAARRLQQHTISFS</sequence>
<evidence type="ECO:0000256" key="3">
    <source>
        <dbReference type="ARBA" id="ARBA00012053"/>
    </source>
</evidence>
<proteinExistence type="inferred from homology"/>
<dbReference type="SUPFAM" id="SSF51569">
    <property type="entry name" value="Aldolase"/>
    <property type="match status" value="1"/>
</dbReference>
<name>A0A2D6YI61_9DELT</name>
<keyword evidence="7 11" id="KW-0627">Porphyrin biosynthesis</keyword>
<comment type="similarity">
    <text evidence="2 12">Belongs to the ALAD family.</text>
</comment>
<accession>A0A2D6YI61</accession>
<dbReference type="PRINTS" id="PR00144">
    <property type="entry name" value="DALDHYDRTASE"/>
</dbReference>
<evidence type="ECO:0000256" key="4">
    <source>
        <dbReference type="ARBA" id="ARBA00020771"/>
    </source>
</evidence>
<evidence type="ECO:0000256" key="12">
    <source>
        <dbReference type="RuleBase" id="RU004161"/>
    </source>
</evidence>
<comment type="catalytic activity">
    <reaction evidence="8 11">
        <text>2 5-aminolevulinate = porphobilinogen + 2 H2O + H(+)</text>
        <dbReference type="Rhea" id="RHEA:24064"/>
        <dbReference type="ChEBI" id="CHEBI:15377"/>
        <dbReference type="ChEBI" id="CHEBI:15378"/>
        <dbReference type="ChEBI" id="CHEBI:58126"/>
        <dbReference type="ChEBI" id="CHEBI:356416"/>
        <dbReference type="EC" id="4.2.1.24"/>
    </reaction>
</comment>
<dbReference type="UniPathway" id="UPA00251">
    <property type="reaction ID" value="UER00318"/>
</dbReference>
<dbReference type="InterPro" id="IPR030656">
    <property type="entry name" value="ALAD_AS"/>
</dbReference>
<dbReference type="GO" id="GO:0008270">
    <property type="term" value="F:zinc ion binding"/>
    <property type="evidence" value="ECO:0007669"/>
    <property type="project" value="TreeGrafter"/>
</dbReference>
<evidence type="ECO:0000256" key="2">
    <source>
        <dbReference type="ARBA" id="ARBA00008055"/>
    </source>
</evidence>
<dbReference type="PANTHER" id="PTHR11458">
    <property type="entry name" value="DELTA-AMINOLEVULINIC ACID DEHYDRATASE"/>
    <property type="match status" value="1"/>
</dbReference>
<feature type="active site" description="Schiff-base intermediate with substrate" evidence="9">
    <location>
        <position position="247"/>
    </location>
</feature>
<comment type="caution">
    <text evidence="13">The sequence shown here is derived from an EMBL/GenBank/DDBJ whole genome shotgun (WGS) entry which is preliminary data.</text>
</comment>
<dbReference type="GO" id="GO:0004655">
    <property type="term" value="F:porphobilinogen synthase activity"/>
    <property type="evidence" value="ECO:0007669"/>
    <property type="project" value="UniProtKB-EC"/>
</dbReference>
<evidence type="ECO:0000256" key="9">
    <source>
        <dbReference type="PIRSR" id="PIRSR001415-1"/>
    </source>
</evidence>
<dbReference type="SMART" id="SM01004">
    <property type="entry name" value="ALAD"/>
    <property type="match status" value="1"/>
</dbReference>
<evidence type="ECO:0000256" key="10">
    <source>
        <dbReference type="PIRSR" id="PIRSR001415-5"/>
    </source>
</evidence>
<evidence type="ECO:0000256" key="11">
    <source>
        <dbReference type="RuleBase" id="RU000515"/>
    </source>
</evidence>
<dbReference type="NCBIfam" id="NF006762">
    <property type="entry name" value="PRK09283.1"/>
    <property type="match status" value="1"/>
</dbReference>
<keyword evidence="10" id="KW-0479">Metal-binding</keyword>
<dbReference type="AlphaFoldDB" id="A0A2D6YI61"/>
<feature type="binding site" evidence="10">
    <location>
        <position position="232"/>
    </location>
    <ligand>
        <name>Mg(2+)</name>
        <dbReference type="ChEBI" id="CHEBI:18420"/>
    </ligand>
</feature>
<comment type="subunit">
    <text evidence="11">Homooctamer.</text>
</comment>
<dbReference type="Gene3D" id="3.20.20.70">
    <property type="entry name" value="Aldolase class I"/>
    <property type="match status" value="1"/>
</dbReference>
<dbReference type="EMBL" id="NZEX01000057">
    <property type="protein sequence ID" value="MAH62863.1"/>
    <property type="molecule type" value="Genomic_DNA"/>
</dbReference>
<keyword evidence="5" id="KW-0350">Heme biosynthesis</keyword>
<dbReference type="CDD" id="cd04823">
    <property type="entry name" value="ALAD_PBGS_aspartate_rich"/>
    <property type="match status" value="1"/>
</dbReference>